<dbReference type="Proteomes" id="UP001439008">
    <property type="component" value="Unassembled WGS sequence"/>
</dbReference>
<evidence type="ECO:0008006" key="4">
    <source>
        <dbReference type="Google" id="ProtNLM"/>
    </source>
</evidence>
<evidence type="ECO:0000256" key="1">
    <source>
        <dbReference type="SAM" id="SignalP"/>
    </source>
</evidence>
<evidence type="ECO:0000313" key="2">
    <source>
        <dbReference type="EMBL" id="MES1920283.1"/>
    </source>
</evidence>
<protein>
    <recommendedName>
        <fullName evidence="4">Secreted protein</fullName>
    </recommendedName>
</protein>
<dbReference type="EMBL" id="JBDODL010000585">
    <property type="protein sequence ID" value="MES1920283.1"/>
    <property type="molecule type" value="Genomic_DNA"/>
</dbReference>
<gene>
    <name evidence="2" type="ORF">MHBO_001969</name>
</gene>
<name>A0ABV2AKS9_9EUKA</name>
<accession>A0ABV2AKS9</accession>
<feature type="signal peptide" evidence="1">
    <location>
        <begin position="1"/>
        <end position="17"/>
    </location>
</feature>
<evidence type="ECO:0000313" key="3">
    <source>
        <dbReference type="Proteomes" id="UP001439008"/>
    </source>
</evidence>
<proteinExistence type="predicted"/>
<keyword evidence="1" id="KW-0732">Signal</keyword>
<feature type="chain" id="PRO_5047379177" description="Secreted protein" evidence="1">
    <location>
        <begin position="18"/>
        <end position="106"/>
    </location>
</feature>
<comment type="caution">
    <text evidence="2">The sequence shown here is derived from an EMBL/GenBank/DDBJ whole genome shotgun (WGS) entry which is preliminary data.</text>
</comment>
<sequence length="106" mass="12502">MLLLLSIFLGFCLNCQVNDIHFLQRRRMMAIFLDEPSYPLSFIRAQYRMAADFGETPIMTYFCYPMLIALDPFYEITFAQGFSLCSNSLWEPLPACYRIIRLVVMY</sequence>
<reference evidence="2 3" key="1">
    <citation type="journal article" date="2024" name="BMC Biol.">
        <title>Comparative genomics of Ascetosporea gives new insight into the evolutionary basis for animal parasitism in Rhizaria.</title>
        <authorList>
            <person name="Hiltunen Thoren M."/>
            <person name="Onut-Brannstrom I."/>
            <person name="Alfjorden A."/>
            <person name="Peckova H."/>
            <person name="Swords F."/>
            <person name="Hooper C."/>
            <person name="Holzer A.S."/>
            <person name="Bass D."/>
            <person name="Burki F."/>
        </authorList>
    </citation>
    <scope>NUCLEOTIDE SEQUENCE [LARGE SCALE GENOMIC DNA]</scope>
    <source>
        <strain evidence="2">20-A016</strain>
    </source>
</reference>
<organism evidence="2 3">
    <name type="scientific">Bonamia ostreae</name>
    <dbReference type="NCBI Taxonomy" id="126728"/>
    <lineage>
        <taxon>Eukaryota</taxon>
        <taxon>Sar</taxon>
        <taxon>Rhizaria</taxon>
        <taxon>Endomyxa</taxon>
        <taxon>Ascetosporea</taxon>
        <taxon>Haplosporida</taxon>
        <taxon>Bonamia</taxon>
    </lineage>
</organism>
<keyword evidence="3" id="KW-1185">Reference proteome</keyword>